<dbReference type="EMBL" id="CM042043">
    <property type="protein sequence ID" value="KAI3694901.1"/>
    <property type="molecule type" value="Genomic_DNA"/>
</dbReference>
<proteinExistence type="predicted"/>
<gene>
    <name evidence="1" type="ORF">L1987_77884</name>
</gene>
<name>A0ACB8ZC44_9ASTR</name>
<reference evidence="2" key="1">
    <citation type="journal article" date="2022" name="Mol. Ecol. Resour.">
        <title>The genomes of chicory, endive, great burdock and yacon provide insights into Asteraceae palaeo-polyploidization history and plant inulin production.</title>
        <authorList>
            <person name="Fan W."/>
            <person name="Wang S."/>
            <person name="Wang H."/>
            <person name="Wang A."/>
            <person name="Jiang F."/>
            <person name="Liu H."/>
            <person name="Zhao H."/>
            <person name="Xu D."/>
            <person name="Zhang Y."/>
        </authorList>
    </citation>
    <scope>NUCLEOTIDE SEQUENCE [LARGE SCALE GENOMIC DNA]</scope>
    <source>
        <strain evidence="2">cv. Yunnan</strain>
    </source>
</reference>
<evidence type="ECO:0000313" key="1">
    <source>
        <dbReference type="EMBL" id="KAI3694901.1"/>
    </source>
</evidence>
<accession>A0ACB8ZC44</accession>
<sequence length="160" mass="18682">MGAWFGTPVQRLKQRTGAWFLPHIFVALLLDFPAIATITRDSSIIYSSNFLAHASMEVTKNNTHNWTSNYAALLAADRAESTVRVYEMMKFGAWRCNYAAEGGERWRVGIWWWWWRRQKNIGPWTASAAPLPDIEQWWKDSDEYNFGDALLLWFLRRGCC</sequence>
<keyword evidence="2" id="KW-1185">Reference proteome</keyword>
<reference evidence="1 2" key="2">
    <citation type="journal article" date="2022" name="Mol. Ecol. Resour.">
        <title>The genomes of chicory, endive, great burdock and yacon provide insights into Asteraceae paleo-polyploidization history and plant inulin production.</title>
        <authorList>
            <person name="Fan W."/>
            <person name="Wang S."/>
            <person name="Wang H."/>
            <person name="Wang A."/>
            <person name="Jiang F."/>
            <person name="Liu H."/>
            <person name="Zhao H."/>
            <person name="Xu D."/>
            <person name="Zhang Y."/>
        </authorList>
    </citation>
    <scope>NUCLEOTIDE SEQUENCE [LARGE SCALE GENOMIC DNA]</scope>
    <source>
        <strain evidence="2">cv. Yunnan</strain>
        <tissue evidence="1">Leaves</tissue>
    </source>
</reference>
<comment type="caution">
    <text evidence="1">The sequence shown here is derived from an EMBL/GenBank/DDBJ whole genome shotgun (WGS) entry which is preliminary data.</text>
</comment>
<organism evidence="1 2">
    <name type="scientific">Smallanthus sonchifolius</name>
    <dbReference type="NCBI Taxonomy" id="185202"/>
    <lineage>
        <taxon>Eukaryota</taxon>
        <taxon>Viridiplantae</taxon>
        <taxon>Streptophyta</taxon>
        <taxon>Embryophyta</taxon>
        <taxon>Tracheophyta</taxon>
        <taxon>Spermatophyta</taxon>
        <taxon>Magnoliopsida</taxon>
        <taxon>eudicotyledons</taxon>
        <taxon>Gunneridae</taxon>
        <taxon>Pentapetalae</taxon>
        <taxon>asterids</taxon>
        <taxon>campanulids</taxon>
        <taxon>Asterales</taxon>
        <taxon>Asteraceae</taxon>
        <taxon>Asteroideae</taxon>
        <taxon>Heliantheae alliance</taxon>
        <taxon>Millerieae</taxon>
        <taxon>Smallanthus</taxon>
    </lineage>
</organism>
<evidence type="ECO:0000313" key="2">
    <source>
        <dbReference type="Proteomes" id="UP001056120"/>
    </source>
</evidence>
<dbReference type="Proteomes" id="UP001056120">
    <property type="component" value="Linkage Group LG26"/>
</dbReference>
<protein>
    <submittedName>
        <fullName evidence="1">Uncharacterized protein</fullName>
    </submittedName>
</protein>